<evidence type="ECO:0000313" key="2">
    <source>
        <dbReference type="Proteomes" id="UP000297814"/>
    </source>
</evidence>
<accession>A0A4Z1GKV2</accession>
<sequence>MNKMNAFRGTDAASLAFKEELVKLAPGYYLGDLHRHIYMTGQDLVRDACTAYQEGLVGEEYAAEDVEPAHQRKPLMKSFLDLGLTKNVIHGNRSSFESACQYWLSSAM</sequence>
<dbReference type="Proteomes" id="UP000297814">
    <property type="component" value="Unassembled WGS sequence"/>
</dbReference>
<organism evidence="1 2">
    <name type="scientific">Botrytis hyacinthi</name>
    <dbReference type="NCBI Taxonomy" id="278943"/>
    <lineage>
        <taxon>Eukaryota</taxon>
        <taxon>Fungi</taxon>
        <taxon>Dikarya</taxon>
        <taxon>Ascomycota</taxon>
        <taxon>Pezizomycotina</taxon>
        <taxon>Leotiomycetes</taxon>
        <taxon>Helotiales</taxon>
        <taxon>Sclerotiniaceae</taxon>
        <taxon>Botrytis</taxon>
    </lineage>
</organism>
<reference evidence="1 2" key="1">
    <citation type="submission" date="2017-12" db="EMBL/GenBank/DDBJ databases">
        <title>Comparative genomics of Botrytis spp.</title>
        <authorList>
            <person name="Valero-Jimenez C.A."/>
            <person name="Tapia P."/>
            <person name="Veloso J."/>
            <person name="Silva-Moreno E."/>
            <person name="Staats M."/>
            <person name="Valdes J.H."/>
            <person name="Van Kan J.A.L."/>
        </authorList>
    </citation>
    <scope>NUCLEOTIDE SEQUENCE [LARGE SCALE GENOMIC DNA]</scope>
    <source>
        <strain evidence="1 2">Bh0001</strain>
    </source>
</reference>
<protein>
    <submittedName>
        <fullName evidence="1">Uncharacterized protein</fullName>
    </submittedName>
</protein>
<gene>
    <name evidence="1" type="ORF">BHYA_0200g00220</name>
</gene>
<dbReference type="AlphaFoldDB" id="A0A4Z1GKV2"/>
<comment type="caution">
    <text evidence="1">The sequence shown here is derived from an EMBL/GenBank/DDBJ whole genome shotgun (WGS) entry which is preliminary data.</text>
</comment>
<name>A0A4Z1GKV2_9HELO</name>
<dbReference type="EMBL" id="PQXK01000200">
    <property type="protein sequence ID" value="TGO34377.1"/>
    <property type="molecule type" value="Genomic_DNA"/>
</dbReference>
<keyword evidence="2" id="KW-1185">Reference proteome</keyword>
<evidence type="ECO:0000313" key="1">
    <source>
        <dbReference type="EMBL" id="TGO34377.1"/>
    </source>
</evidence>
<proteinExistence type="predicted"/>